<protein>
    <submittedName>
        <fullName evidence="4">Uncharacterized protein LOC111132199</fullName>
    </submittedName>
</protein>
<evidence type="ECO:0000313" key="3">
    <source>
        <dbReference type="Proteomes" id="UP000694844"/>
    </source>
</evidence>
<dbReference type="GeneID" id="111132199"/>
<dbReference type="Proteomes" id="UP000694844">
    <property type="component" value="Chromosome 5"/>
</dbReference>
<evidence type="ECO:0000313" key="4">
    <source>
        <dbReference type="RefSeq" id="XP_022335683.1"/>
    </source>
</evidence>
<reference evidence="4" key="1">
    <citation type="submission" date="2025-08" db="UniProtKB">
        <authorList>
            <consortium name="RefSeq"/>
        </authorList>
    </citation>
    <scope>IDENTIFICATION</scope>
    <source>
        <tissue evidence="4">Whole sample</tissue>
    </source>
</reference>
<organism evidence="3 4">
    <name type="scientific">Crassostrea virginica</name>
    <name type="common">Eastern oyster</name>
    <dbReference type="NCBI Taxonomy" id="6565"/>
    <lineage>
        <taxon>Eukaryota</taxon>
        <taxon>Metazoa</taxon>
        <taxon>Spiralia</taxon>
        <taxon>Lophotrochozoa</taxon>
        <taxon>Mollusca</taxon>
        <taxon>Bivalvia</taxon>
        <taxon>Autobranchia</taxon>
        <taxon>Pteriomorphia</taxon>
        <taxon>Ostreida</taxon>
        <taxon>Ostreoidea</taxon>
        <taxon>Ostreidae</taxon>
        <taxon>Crassostrea</taxon>
    </lineage>
</organism>
<name>A0A8B8E7T6_CRAVI</name>
<gene>
    <name evidence="4" type="primary">LOC111132199</name>
</gene>
<keyword evidence="2" id="KW-0472">Membrane</keyword>
<dbReference type="RefSeq" id="XP_022335683.1">
    <property type="nucleotide sequence ID" value="XM_022479975.1"/>
</dbReference>
<dbReference type="KEGG" id="cvn:111132199"/>
<keyword evidence="2" id="KW-0812">Transmembrane</keyword>
<evidence type="ECO:0000256" key="2">
    <source>
        <dbReference type="SAM" id="Phobius"/>
    </source>
</evidence>
<proteinExistence type="predicted"/>
<dbReference type="AlphaFoldDB" id="A0A8B8E7T6"/>
<evidence type="ECO:0000256" key="1">
    <source>
        <dbReference type="SAM" id="MobiDB-lite"/>
    </source>
</evidence>
<feature type="region of interest" description="Disordered" evidence="1">
    <location>
        <begin position="400"/>
        <end position="429"/>
    </location>
</feature>
<accession>A0A8B8E7T6</accession>
<keyword evidence="2" id="KW-1133">Transmembrane helix</keyword>
<feature type="transmembrane region" description="Helical" evidence="2">
    <location>
        <begin position="84"/>
        <end position="109"/>
    </location>
</feature>
<keyword evidence="3" id="KW-1185">Reference proteome</keyword>
<sequence>MEVCAPIWYMSGFCARFSLADQKIVNDPGLDCTRVEPLCPTRFPSNDSYKYQMCYRGVSKTPTRNKNLTSISEISIFDGVTTKVIVILLIVLVASFGMITIVLLILLFVRFECKWKRQPALDVNKKGSPAEDFAEGIPLLGTSTGQLKENGQDSITRNKEIKEWEILSLSGKRPETYPVQDTTTIRDVRESLSQKLQEPLENVLIVDMENGKIFQDDINLKHFKKEQLTLMVGNKNRTGLLVEDGYVDKDVISNRHITKGKFKMCCGHFTAPETLFDWMKDEFPNYTDEELQCPKCDRKWDIDEVFEKCNLSEDEEIFFKRVKTLYLCTRSAIQEFRDLEANIDARRMAQSLTSMDEVGRSPWILSSFPIKNTNVPDPKGSYRADDSLFTFSATASSPFVMGPPGQKSIKQGHHNPKKDQVSHNEHEHTTPCSTLFGGTFVSGKNSMNLLPGCKPEEKQESDGDARFYFQEIMTRLS</sequence>
<feature type="compositionally biased region" description="Basic and acidic residues" evidence="1">
    <location>
        <begin position="417"/>
        <end position="429"/>
    </location>
</feature>